<keyword evidence="2" id="KW-0328">Glycosyltransferase</keyword>
<accession>A0A1I3QTZ6</accession>
<proteinExistence type="inferred from homology"/>
<dbReference type="EMBL" id="FOQO01000009">
    <property type="protein sequence ID" value="SFJ37753.1"/>
    <property type="molecule type" value="Genomic_DNA"/>
</dbReference>
<dbReference type="GO" id="GO:0016757">
    <property type="term" value="F:glycosyltransferase activity"/>
    <property type="evidence" value="ECO:0007669"/>
    <property type="project" value="UniProtKB-KW"/>
</dbReference>
<protein>
    <submittedName>
        <fullName evidence="5">Glycosyltransferase, catalytic subunit of cellulose synthase and poly-beta-1,6-N-acetylglucosamine synthase</fullName>
    </submittedName>
</protein>
<evidence type="ECO:0000256" key="3">
    <source>
        <dbReference type="ARBA" id="ARBA00022679"/>
    </source>
</evidence>
<dbReference type="STRING" id="1477437.SAMN05444682_109128"/>
<evidence type="ECO:0000256" key="1">
    <source>
        <dbReference type="ARBA" id="ARBA00006739"/>
    </source>
</evidence>
<evidence type="ECO:0000313" key="6">
    <source>
        <dbReference type="Proteomes" id="UP000198670"/>
    </source>
</evidence>
<organism evidence="5 6">
    <name type="scientific">Parapedobacter indicus</name>
    <dbReference type="NCBI Taxonomy" id="1477437"/>
    <lineage>
        <taxon>Bacteria</taxon>
        <taxon>Pseudomonadati</taxon>
        <taxon>Bacteroidota</taxon>
        <taxon>Sphingobacteriia</taxon>
        <taxon>Sphingobacteriales</taxon>
        <taxon>Sphingobacteriaceae</taxon>
        <taxon>Parapedobacter</taxon>
    </lineage>
</organism>
<keyword evidence="4" id="KW-0472">Membrane</keyword>
<evidence type="ECO:0000256" key="2">
    <source>
        <dbReference type="ARBA" id="ARBA00022676"/>
    </source>
</evidence>
<dbReference type="Pfam" id="PF13641">
    <property type="entry name" value="Glyco_tranf_2_3"/>
    <property type="match status" value="1"/>
</dbReference>
<feature type="transmembrane region" description="Helical" evidence="4">
    <location>
        <begin position="322"/>
        <end position="345"/>
    </location>
</feature>
<keyword evidence="4" id="KW-0812">Transmembrane</keyword>
<dbReference type="Gene3D" id="3.90.550.10">
    <property type="entry name" value="Spore Coat Polysaccharide Biosynthesis Protein SpsA, Chain A"/>
    <property type="match status" value="1"/>
</dbReference>
<gene>
    <name evidence="5" type="ORF">SAMN05444682_109128</name>
</gene>
<reference evidence="5 6" key="1">
    <citation type="submission" date="2016-10" db="EMBL/GenBank/DDBJ databases">
        <authorList>
            <person name="de Groot N.N."/>
        </authorList>
    </citation>
    <scope>NUCLEOTIDE SEQUENCE [LARGE SCALE GENOMIC DNA]</scope>
    <source>
        <strain evidence="5 6">RK1</strain>
    </source>
</reference>
<evidence type="ECO:0000256" key="4">
    <source>
        <dbReference type="SAM" id="Phobius"/>
    </source>
</evidence>
<dbReference type="PANTHER" id="PTHR43630">
    <property type="entry name" value="POLY-BETA-1,6-N-ACETYL-D-GLUCOSAMINE SYNTHASE"/>
    <property type="match status" value="1"/>
</dbReference>
<keyword evidence="4" id="KW-1133">Transmembrane helix</keyword>
<dbReference type="InterPro" id="IPR029044">
    <property type="entry name" value="Nucleotide-diphossugar_trans"/>
</dbReference>
<sequence>MMNVLFYILLLVQLCLMLQLLMPLFLFILSLFKNRRNNQDVRALSSPDYAIIVTAYQQTEQLPDVVDSILKLNYDNYLVYVVADNCDVSALNFNSNKVILLRPPETLASNIKSHFYAIRNFRRHHELLTIIDSDNLVDEEYLNELNVFFDNGYEAVQGVRKAKNLDTRYACLDEAGDIYYRLIDRKLLFEAGSSAALSGSGMAFNTDLYRQCLEKEELAGAGFDKLLQYQLLIRDTTIAFAEHAIVYDEKTSRTNQLVKQRSRWINTWFKFAYLGLKMLFSSIFPPNLNRFLFSLMLLRLPLFLLLGLSFICLVVDVLVNPWLAVGWVCVFLVFVIFFVYSLIYFKADSRIFRSLLSAPRFVFFQVLALLTSRKANRISVATEHYHGGKQAEIK</sequence>
<dbReference type="AlphaFoldDB" id="A0A1I3QTZ6"/>
<feature type="transmembrane region" description="Helical" evidence="4">
    <location>
        <begin position="291"/>
        <end position="315"/>
    </location>
</feature>
<dbReference type="PANTHER" id="PTHR43630:SF1">
    <property type="entry name" value="POLY-BETA-1,6-N-ACETYL-D-GLUCOSAMINE SYNTHASE"/>
    <property type="match status" value="1"/>
</dbReference>
<evidence type="ECO:0000313" key="5">
    <source>
        <dbReference type="EMBL" id="SFJ37753.1"/>
    </source>
</evidence>
<keyword evidence="3 5" id="KW-0808">Transferase</keyword>
<dbReference type="Proteomes" id="UP000198670">
    <property type="component" value="Unassembled WGS sequence"/>
</dbReference>
<name>A0A1I3QTZ6_9SPHI</name>
<feature type="transmembrane region" description="Helical" evidence="4">
    <location>
        <begin position="6"/>
        <end position="32"/>
    </location>
</feature>
<comment type="similarity">
    <text evidence="1">Belongs to the glycosyltransferase 2 family.</text>
</comment>
<keyword evidence="6" id="KW-1185">Reference proteome</keyword>
<dbReference type="SUPFAM" id="SSF53448">
    <property type="entry name" value="Nucleotide-diphospho-sugar transferases"/>
    <property type="match status" value="1"/>
</dbReference>